<feature type="non-terminal residue" evidence="1">
    <location>
        <position position="43"/>
    </location>
</feature>
<dbReference type="AlphaFoldDB" id="A0A133P189"/>
<dbReference type="Proteomes" id="UP000070687">
    <property type="component" value="Unassembled WGS sequence"/>
</dbReference>
<dbReference type="PATRIC" id="fig|2702.100.peg.338"/>
<accession>A0A133P189</accession>
<protein>
    <submittedName>
        <fullName evidence="1">Uncharacterized protein</fullName>
    </submittedName>
</protein>
<organism evidence="1 2">
    <name type="scientific">Gardnerella vaginalis</name>
    <dbReference type="NCBI Taxonomy" id="2702"/>
    <lineage>
        <taxon>Bacteria</taxon>
        <taxon>Bacillati</taxon>
        <taxon>Actinomycetota</taxon>
        <taxon>Actinomycetes</taxon>
        <taxon>Bifidobacteriales</taxon>
        <taxon>Bifidobacteriaceae</taxon>
        <taxon>Gardnerella</taxon>
    </lineage>
</organism>
<name>A0A133P189_GARVA</name>
<gene>
    <name evidence="1" type="ORF">HMPREF3208_00356</name>
</gene>
<evidence type="ECO:0000313" key="1">
    <source>
        <dbReference type="EMBL" id="KXA22304.1"/>
    </source>
</evidence>
<evidence type="ECO:0000313" key="2">
    <source>
        <dbReference type="Proteomes" id="UP000070687"/>
    </source>
</evidence>
<reference evidence="1 2" key="1">
    <citation type="submission" date="2016-01" db="EMBL/GenBank/DDBJ databases">
        <authorList>
            <person name="Oliw E.H."/>
        </authorList>
    </citation>
    <scope>NUCLEOTIDE SEQUENCE [LARGE SCALE GENOMIC DNA]</scope>
    <source>
        <strain evidence="1 2">PSS_7772B</strain>
    </source>
</reference>
<sequence>MRNTKTTTNAGKVARKCGLTHALSKQTRGKVRTLCCAQAGRQR</sequence>
<proteinExistence type="predicted"/>
<dbReference type="EMBL" id="LRQB01000016">
    <property type="protein sequence ID" value="KXA22304.1"/>
    <property type="molecule type" value="Genomic_DNA"/>
</dbReference>
<comment type="caution">
    <text evidence="1">The sequence shown here is derived from an EMBL/GenBank/DDBJ whole genome shotgun (WGS) entry which is preliminary data.</text>
</comment>